<gene>
    <name evidence="2" type="ORF">Tco025E_00112</name>
</gene>
<reference evidence="2 3" key="1">
    <citation type="journal article" date="2018" name="BMC Genomics">
        <title>Genomic comparison of Trypanosoma conorhini and Trypanosoma rangeli to Trypanosoma cruzi strains of high and low virulence.</title>
        <authorList>
            <person name="Bradwell K.R."/>
            <person name="Koparde V.N."/>
            <person name="Matveyev A.V."/>
            <person name="Serrano M.G."/>
            <person name="Alves J.M."/>
            <person name="Parikh H."/>
            <person name="Huang B."/>
            <person name="Lee V."/>
            <person name="Espinosa-Alvarez O."/>
            <person name="Ortiz P.A."/>
            <person name="Costa-Martins A.G."/>
            <person name="Teixeira M.M."/>
            <person name="Buck G.A."/>
        </authorList>
    </citation>
    <scope>NUCLEOTIDE SEQUENCE [LARGE SCALE GENOMIC DNA]</scope>
    <source>
        <strain evidence="2 3">025E</strain>
    </source>
</reference>
<dbReference type="EMBL" id="MKKU01000001">
    <property type="protein sequence ID" value="RNF27728.1"/>
    <property type="molecule type" value="Genomic_DNA"/>
</dbReference>
<feature type="region of interest" description="Disordered" evidence="1">
    <location>
        <begin position="66"/>
        <end position="85"/>
    </location>
</feature>
<keyword evidence="3" id="KW-1185">Reference proteome</keyword>
<accession>A0A3R7LMS3</accession>
<protein>
    <submittedName>
        <fullName evidence="2">Uncharacterized protein</fullName>
    </submittedName>
</protein>
<dbReference type="Proteomes" id="UP000284403">
    <property type="component" value="Unassembled WGS sequence"/>
</dbReference>
<evidence type="ECO:0000313" key="2">
    <source>
        <dbReference type="EMBL" id="RNF27728.1"/>
    </source>
</evidence>
<evidence type="ECO:0000256" key="1">
    <source>
        <dbReference type="SAM" id="MobiDB-lite"/>
    </source>
</evidence>
<dbReference type="AlphaFoldDB" id="A0A3R7LMS3"/>
<organism evidence="2 3">
    <name type="scientific">Trypanosoma conorhini</name>
    <dbReference type="NCBI Taxonomy" id="83891"/>
    <lineage>
        <taxon>Eukaryota</taxon>
        <taxon>Discoba</taxon>
        <taxon>Euglenozoa</taxon>
        <taxon>Kinetoplastea</taxon>
        <taxon>Metakinetoplastina</taxon>
        <taxon>Trypanosomatida</taxon>
        <taxon>Trypanosomatidae</taxon>
        <taxon>Trypanosoma</taxon>
    </lineage>
</organism>
<sequence>MKVRRRQRRRRRAVPRAGQAACVKQFHVRRPRRRLLCRLHWGHWRGSRHRRLSLHRASVRCGAEEVPQPRAGVRGGPGRRDRRGTRGQFLIYTRVGCGGTLRGLCGGPSRPGVRRLLGSDVQRRKLRRRRRRRRRR</sequence>
<proteinExistence type="predicted"/>
<evidence type="ECO:0000313" key="3">
    <source>
        <dbReference type="Proteomes" id="UP000284403"/>
    </source>
</evidence>
<dbReference type="GeneID" id="40313723"/>
<name>A0A3R7LMS3_9TRYP</name>
<dbReference type="RefSeq" id="XP_029232934.1">
    <property type="nucleotide sequence ID" value="XM_029367061.1"/>
</dbReference>
<comment type="caution">
    <text evidence="2">The sequence shown here is derived from an EMBL/GenBank/DDBJ whole genome shotgun (WGS) entry which is preliminary data.</text>
</comment>